<dbReference type="EC" id="1.14.13.149" evidence="1"/>
<name>A0ABU8X7K0_9BURK</name>
<keyword evidence="2" id="KW-1185">Reference proteome</keyword>
<comment type="caution">
    <text evidence="1">The sequence shown here is derived from an EMBL/GenBank/DDBJ whole genome shotgun (WGS) entry which is preliminary data.</text>
</comment>
<accession>A0ABU8X7K0</accession>
<keyword evidence="1" id="KW-0560">Oxidoreductase</keyword>
<reference evidence="1 2" key="1">
    <citation type="submission" date="2024-03" db="EMBL/GenBank/DDBJ databases">
        <title>Novel species of the genus Variovorax.</title>
        <authorList>
            <person name="Liu Q."/>
            <person name="Xin Y.-H."/>
        </authorList>
    </citation>
    <scope>NUCLEOTIDE SEQUENCE [LARGE SCALE GENOMIC DNA]</scope>
    <source>
        <strain evidence="1 2">KACC 18901</strain>
    </source>
</reference>
<dbReference type="EMBL" id="JBBKZS010000005">
    <property type="protein sequence ID" value="MEJ8855691.1"/>
    <property type="molecule type" value="Genomic_DNA"/>
</dbReference>
<proteinExistence type="predicted"/>
<dbReference type="Pfam" id="PF05138">
    <property type="entry name" value="PaaA_PaaC"/>
    <property type="match status" value="1"/>
</dbReference>
<evidence type="ECO:0000313" key="2">
    <source>
        <dbReference type="Proteomes" id="UP001367030"/>
    </source>
</evidence>
<dbReference type="NCBIfam" id="TIGR02158">
    <property type="entry name" value="PA_CoA_Oxy3"/>
    <property type="match status" value="1"/>
</dbReference>
<dbReference type="SUPFAM" id="SSF47240">
    <property type="entry name" value="Ferritin-like"/>
    <property type="match status" value="1"/>
</dbReference>
<organism evidence="1 2">
    <name type="scientific">Variovorax robiniae</name>
    <dbReference type="NCBI Taxonomy" id="1836199"/>
    <lineage>
        <taxon>Bacteria</taxon>
        <taxon>Pseudomonadati</taxon>
        <taxon>Pseudomonadota</taxon>
        <taxon>Betaproteobacteria</taxon>
        <taxon>Burkholderiales</taxon>
        <taxon>Comamonadaceae</taxon>
        <taxon>Variovorax</taxon>
    </lineage>
</organism>
<dbReference type="Proteomes" id="UP001367030">
    <property type="component" value="Unassembled WGS sequence"/>
</dbReference>
<evidence type="ECO:0000313" key="1">
    <source>
        <dbReference type="EMBL" id="MEJ8855691.1"/>
    </source>
</evidence>
<dbReference type="PIRSF" id="PIRSF037834">
    <property type="entry name" value="PA_CoA_Oase3"/>
    <property type="match status" value="1"/>
</dbReference>
<dbReference type="InterPro" id="IPR009078">
    <property type="entry name" value="Ferritin-like_SF"/>
</dbReference>
<dbReference type="PANTHER" id="PTHR30458:SF0">
    <property type="entry name" value="1,2-PHENYLACETYL-COA EPOXIDASE, SUBUNIT C"/>
    <property type="match status" value="1"/>
</dbReference>
<dbReference type="InterPro" id="IPR012347">
    <property type="entry name" value="Ferritin-like"/>
</dbReference>
<dbReference type="RefSeq" id="WP_340335773.1">
    <property type="nucleotide sequence ID" value="NZ_JBBKZS010000005.1"/>
</dbReference>
<sequence length="250" mass="27653">MNTTKLEYLLRMGDNCLVLSQQLAAWCGHGPALEEDLALTNVALDLLGQARMWLTLAGEEEGKGRDEDALAYFRDGSEFRNLLIVEQPNGHYGNTVARQFLFDAWHMHVLAGLSTSSDARIAEIAQKSVKEVRYHFERSAGLMIALGRGTPESHARMQAAVELLWPYANEWFESDAVDEACASSGVAPAAPSLAAPWRARVEAVLDRATLKMPGYIGHQRGGKRGVHTEHLGHLLTDLQFVQRTYPGAQW</sequence>
<dbReference type="Gene3D" id="1.20.1260.10">
    <property type="match status" value="1"/>
</dbReference>
<dbReference type="PANTHER" id="PTHR30458">
    <property type="entry name" value="PHENYLACETIC ACID DEGRADATION PROTEIN PAA"/>
    <property type="match status" value="1"/>
</dbReference>
<dbReference type="InterPro" id="IPR052703">
    <property type="entry name" value="Aromatic_CoA_ox/epox"/>
</dbReference>
<dbReference type="InterPro" id="IPR011882">
    <property type="entry name" value="PaaC"/>
</dbReference>
<dbReference type="InterPro" id="IPR007814">
    <property type="entry name" value="PaaA_PaaC"/>
</dbReference>
<dbReference type="GO" id="GO:0097266">
    <property type="term" value="F:phenylacetyl-CoA 1,2-epoxidase activity"/>
    <property type="evidence" value="ECO:0007669"/>
    <property type="project" value="UniProtKB-EC"/>
</dbReference>
<protein>
    <submittedName>
        <fullName evidence="1">1,2-phenylacetyl-CoA epoxidase subunit PaaC</fullName>
        <ecNumber evidence="1">1.14.13.149</ecNumber>
    </submittedName>
</protein>
<gene>
    <name evidence="1" type="primary">paaC</name>
    <name evidence="1" type="ORF">WKW79_14000</name>
</gene>